<sequence>MSSSFSPSRSPGSSRLQLGGAGGVSRLRSSSLKKPPEPLRRAVADCLSSSCSSSSSSLLSLSSSSPFSSSAATSHHAGPSAVVVSEASRTLKDYLATPATTDLAYSVILDHTIAERERR</sequence>
<feature type="region of interest" description="Disordered" evidence="1">
    <location>
        <begin position="1"/>
        <end position="83"/>
    </location>
</feature>
<protein>
    <submittedName>
        <fullName evidence="2">Uncharacterized protein</fullName>
    </submittedName>
</protein>
<evidence type="ECO:0000256" key="1">
    <source>
        <dbReference type="SAM" id="MobiDB-lite"/>
    </source>
</evidence>
<reference evidence="2" key="1">
    <citation type="submission" date="2018-02" db="EMBL/GenBank/DDBJ databases">
        <authorList>
            <person name="Cohen D.B."/>
            <person name="Kent A.D."/>
        </authorList>
    </citation>
    <scope>NUCLEOTIDE SEQUENCE</scope>
</reference>
<proteinExistence type="predicted"/>
<name>A0A2N9JBW8_FAGSY</name>
<dbReference type="PANTHER" id="PTHR34958:SF1">
    <property type="entry name" value="ARMADILLO-LIKE HELICAL DOMAIN-CONTAINING PROTEIN"/>
    <property type="match status" value="1"/>
</dbReference>
<dbReference type="PANTHER" id="PTHR34958">
    <property type="entry name" value="CONDITIONAL LOSS-OF-GROWTH 1"/>
    <property type="match status" value="1"/>
</dbReference>
<feature type="compositionally biased region" description="Low complexity" evidence="1">
    <location>
        <begin position="1"/>
        <end position="15"/>
    </location>
</feature>
<feature type="compositionally biased region" description="Low complexity" evidence="1">
    <location>
        <begin position="47"/>
        <end position="70"/>
    </location>
</feature>
<feature type="compositionally biased region" description="Basic and acidic residues" evidence="1">
    <location>
        <begin position="34"/>
        <end position="43"/>
    </location>
</feature>
<accession>A0A2N9JBW8</accession>
<dbReference type="AlphaFoldDB" id="A0A2N9JBW8"/>
<gene>
    <name evidence="2" type="ORF">FSB_LOCUS61962</name>
</gene>
<evidence type="ECO:0000313" key="2">
    <source>
        <dbReference type="EMBL" id="SPD34080.1"/>
    </source>
</evidence>
<organism evidence="2">
    <name type="scientific">Fagus sylvatica</name>
    <name type="common">Beechnut</name>
    <dbReference type="NCBI Taxonomy" id="28930"/>
    <lineage>
        <taxon>Eukaryota</taxon>
        <taxon>Viridiplantae</taxon>
        <taxon>Streptophyta</taxon>
        <taxon>Embryophyta</taxon>
        <taxon>Tracheophyta</taxon>
        <taxon>Spermatophyta</taxon>
        <taxon>Magnoliopsida</taxon>
        <taxon>eudicotyledons</taxon>
        <taxon>Gunneridae</taxon>
        <taxon>Pentapetalae</taxon>
        <taxon>rosids</taxon>
        <taxon>fabids</taxon>
        <taxon>Fagales</taxon>
        <taxon>Fagaceae</taxon>
        <taxon>Fagus</taxon>
    </lineage>
</organism>
<dbReference type="EMBL" id="OIVN01006489">
    <property type="protein sequence ID" value="SPD34080.1"/>
    <property type="molecule type" value="Genomic_DNA"/>
</dbReference>